<dbReference type="EMBL" id="CR382139">
    <property type="protein sequence ID" value="CAG90504.2"/>
    <property type="molecule type" value="Genomic_DNA"/>
</dbReference>
<name>Q6BIE9_DEBHA</name>
<accession>Q6BIE9</accession>
<dbReference type="OrthoDB" id="447314at2759"/>
<dbReference type="OMA" id="IHIRIFW"/>
<dbReference type="VEuPathDB" id="FungiDB:DEHA2G11022g"/>
<dbReference type="Pfam" id="PF09435">
    <property type="entry name" value="DUF2015"/>
    <property type="match status" value="1"/>
</dbReference>
<evidence type="ECO:0000256" key="1">
    <source>
        <dbReference type="ARBA" id="ARBA00008325"/>
    </source>
</evidence>
<keyword evidence="2" id="KW-0732">Signal</keyword>
<dbReference type="eggNOG" id="ENOG502S73R">
    <property type="taxonomic scope" value="Eukaryota"/>
</dbReference>
<dbReference type="InParanoid" id="Q6BIE9"/>
<dbReference type="FunCoup" id="Q6BIE9">
    <property type="interactions" value="4"/>
</dbReference>
<sequence>MNSIRNTEVEESSSFYDYYADTKAKVKTHHVMLVFFIITVIVLFHFRHKLAAAHDRYRTRRRLRFSRIPSDENGFEDDLENGLSSSTFDIGENISNNDQRQGLSQNAKEEVKRIMDNSNLTFDQARYQYTQQQLDENGIGKDGTPLDPKTVTFSHR</sequence>
<evidence type="ECO:0000313" key="5">
    <source>
        <dbReference type="EMBL" id="CAG90504.2"/>
    </source>
</evidence>
<dbReference type="KEGG" id="dha:DEHA2G11022g"/>
<keyword evidence="4" id="KW-0812">Transmembrane</keyword>
<gene>
    <name evidence="5" type="ordered locus">DEHA2G11022g</name>
</gene>
<proteinExistence type="inferred from homology"/>
<evidence type="ECO:0000256" key="3">
    <source>
        <dbReference type="SAM" id="MobiDB-lite"/>
    </source>
</evidence>
<feature type="transmembrane region" description="Helical" evidence="4">
    <location>
        <begin position="28"/>
        <end position="46"/>
    </location>
</feature>
<dbReference type="GeneID" id="2904927"/>
<dbReference type="PANTHER" id="PTHR28023">
    <property type="entry name" value="UPF0357 PROTEIN YCL012C"/>
    <property type="match status" value="1"/>
</dbReference>
<organism evidence="5 6">
    <name type="scientific">Debaryomyces hansenii (strain ATCC 36239 / CBS 767 / BCRC 21394 / JCM 1990 / NBRC 0083 / IGC 2968)</name>
    <name type="common">Yeast</name>
    <name type="synonym">Torulaspora hansenii</name>
    <dbReference type="NCBI Taxonomy" id="284592"/>
    <lineage>
        <taxon>Eukaryota</taxon>
        <taxon>Fungi</taxon>
        <taxon>Dikarya</taxon>
        <taxon>Ascomycota</taxon>
        <taxon>Saccharomycotina</taxon>
        <taxon>Pichiomycetes</taxon>
        <taxon>Debaryomycetaceae</taxon>
        <taxon>Debaryomyces</taxon>
    </lineage>
</organism>
<feature type="region of interest" description="Disordered" evidence="3">
    <location>
        <begin position="134"/>
        <end position="156"/>
    </location>
</feature>
<reference evidence="5 6" key="1">
    <citation type="journal article" date="2004" name="Nature">
        <title>Genome evolution in yeasts.</title>
        <authorList>
            <consortium name="Genolevures"/>
            <person name="Dujon B."/>
            <person name="Sherman D."/>
            <person name="Fischer G."/>
            <person name="Durrens P."/>
            <person name="Casaregola S."/>
            <person name="Lafontaine I."/>
            <person name="de Montigny J."/>
            <person name="Marck C."/>
            <person name="Neuveglise C."/>
            <person name="Talla E."/>
            <person name="Goffard N."/>
            <person name="Frangeul L."/>
            <person name="Aigle M."/>
            <person name="Anthouard V."/>
            <person name="Babour A."/>
            <person name="Barbe V."/>
            <person name="Barnay S."/>
            <person name="Blanchin S."/>
            <person name="Beckerich J.M."/>
            <person name="Beyne E."/>
            <person name="Bleykasten C."/>
            <person name="Boisrame A."/>
            <person name="Boyer J."/>
            <person name="Cattolico L."/>
            <person name="Confanioleri F."/>
            <person name="de Daruvar A."/>
            <person name="Despons L."/>
            <person name="Fabre E."/>
            <person name="Fairhead C."/>
            <person name="Ferry-Dumazet H."/>
            <person name="Groppi A."/>
            <person name="Hantraye F."/>
            <person name="Hennequin C."/>
            <person name="Jauniaux N."/>
            <person name="Joyet P."/>
            <person name="Kachouri R."/>
            <person name="Kerrest A."/>
            <person name="Koszul R."/>
            <person name="Lemaire M."/>
            <person name="Lesur I."/>
            <person name="Ma L."/>
            <person name="Muller H."/>
            <person name="Nicaud J.M."/>
            <person name="Nikolski M."/>
            <person name="Oztas S."/>
            <person name="Ozier-Kalogeropoulos O."/>
            <person name="Pellenz S."/>
            <person name="Potier S."/>
            <person name="Richard G.F."/>
            <person name="Straub M.L."/>
            <person name="Suleau A."/>
            <person name="Swennene D."/>
            <person name="Tekaia F."/>
            <person name="Wesolowski-Louvel M."/>
            <person name="Westhof E."/>
            <person name="Wirth B."/>
            <person name="Zeniou-Meyer M."/>
            <person name="Zivanovic I."/>
            <person name="Bolotin-Fukuhara M."/>
            <person name="Thierry A."/>
            <person name="Bouchier C."/>
            <person name="Caudron B."/>
            <person name="Scarpelli C."/>
            <person name="Gaillardin C."/>
            <person name="Weissenbach J."/>
            <person name="Wincker P."/>
            <person name="Souciet J.L."/>
        </authorList>
    </citation>
    <scope>NUCLEOTIDE SEQUENCE [LARGE SCALE GENOMIC DNA]</scope>
    <source>
        <strain evidence="6">ATCC 36239 / CBS 767 / BCRC 21394 / JCM 1990 / NBRC 0083 / IGC 2968</strain>
    </source>
</reference>
<keyword evidence="4" id="KW-0472">Membrane</keyword>
<evidence type="ECO:0000313" key="6">
    <source>
        <dbReference type="Proteomes" id="UP000000599"/>
    </source>
</evidence>
<dbReference type="RefSeq" id="XP_462022.2">
    <property type="nucleotide sequence ID" value="XM_462022.1"/>
</dbReference>
<dbReference type="Proteomes" id="UP000000599">
    <property type="component" value="Chromosome G"/>
</dbReference>
<dbReference type="PANTHER" id="PTHR28023:SF1">
    <property type="entry name" value="UPF0357 PROTEIN YCL012C"/>
    <property type="match status" value="1"/>
</dbReference>
<dbReference type="InterPro" id="IPR018559">
    <property type="entry name" value="DUF2015"/>
</dbReference>
<protein>
    <submittedName>
        <fullName evidence="5">DEHA2G11022p</fullName>
    </submittedName>
</protein>
<evidence type="ECO:0000256" key="4">
    <source>
        <dbReference type="SAM" id="Phobius"/>
    </source>
</evidence>
<keyword evidence="4" id="KW-1133">Transmembrane helix</keyword>
<evidence type="ECO:0000256" key="2">
    <source>
        <dbReference type="ARBA" id="ARBA00022729"/>
    </source>
</evidence>
<keyword evidence="6" id="KW-1185">Reference proteome</keyword>
<dbReference type="HOGENOM" id="CLU_128832_0_0_1"/>
<comment type="similarity">
    <text evidence="1">Belongs to the UPF0357 family.</text>
</comment>
<dbReference type="AlphaFoldDB" id="Q6BIE9"/>